<dbReference type="AlphaFoldDB" id="A0A4R1HK16"/>
<reference evidence="1 2" key="1">
    <citation type="submission" date="2019-03" db="EMBL/GenBank/DDBJ databases">
        <title>Sequencing the genomes of 1000 actinobacteria strains.</title>
        <authorList>
            <person name="Klenk H.-P."/>
        </authorList>
    </citation>
    <scope>NUCLEOTIDE SEQUENCE [LARGE SCALE GENOMIC DNA]</scope>
    <source>
        <strain evidence="1 2">DSM 44969</strain>
    </source>
</reference>
<proteinExistence type="predicted"/>
<dbReference type="Pfam" id="PF10604">
    <property type="entry name" value="Polyketide_cyc2"/>
    <property type="match status" value="1"/>
</dbReference>
<keyword evidence="2" id="KW-1185">Reference proteome</keyword>
<gene>
    <name evidence="1" type="ORF">EV378_3843</name>
</gene>
<dbReference type="OrthoDB" id="880456at2"/>
<evidence type="ECO:0000313" key="2">
    <source>
        <dbReference type="Proteomes" id="UP000295560"/>
    </source>
</evidence>
<dbReference type="InterPro" id="IPR019587">
    <property type="entry name" value="Polyketide_cyclase/dehydratase"/>
</dbReference>
<accession>A0A4R1HK16</accession>
<dbReference type="CDD" id="cd07812">
    <property type="entry name" value="SRPBCC"/>
    <property type="match status" value="1"/>
</dbReference>
<dbReference type="RefSeq" id="WP_132428261.1">
    <property type="nucleotide sequence ID" value="NZ_SMFZ01000002.1"/>
</dbReference>
<organism evidence="1 2">
    <name type="scientific">Pseudonocardia endophytica</name>
    <dbReference type="NCBI Taxonomy" id="401976"/>
    <lineage>
        <taxon>Bacteria</taxon>
        <taxon>Bacillati</taxon>
        <taxon>Actinomycetota</taxon>
        <taxon>Actinomycetes</taxon>
        <taxon>Pseudonocardiales</taxon>
        <taxon>Pseudonocardiaceae</taxon>
        <taxon>Pseudonocardia</taxon>
    </lineage>
</organism>
<name>A0A4R1HK16_PSEEN</name>
<dbReference type="SUPFAM" id="SSF55961">
    <property type="entry name" value="Bet v1-like"/>
    <property type="match status" value="1"/>
</dbReference>
<sequence length="133" mass="14316">MSHETRHLSVVVAADPERVYAFAGDPRNLSRWASGLGAAVDEGDGTLVVDGPLGRVTVRFAPRNEFGVLDHDVELPNGETVHNPLRVLAHPTGSEVVFTLRWRDGVSAEEFEGDAATIASDLETLRVLAESEA</sequence>
<comment type="caution">
    <text evidence="1">The sequence shown here is derived from an EMBL/GenBank/DDBJ whole genome shotgun (WGS) entry which is preliminary data.</text>
</comment>
<dbReference type="EMBL" id="SMFZ01000002">
    <property type="protein sequence ID" value="TCK19899.1"/>
    <property type="molecule type" value="Genomic_DNA"/>
</dbReference>
<dbReference type="Proteomes" id="UP000295560">
    <property type="component" value="Unassembled WGS sequence"/>
</dbReference>
<evidence type="ECO:0000313" key="1">
    <source>
        <dbReference type="EMBL" id="TCK19899.1"/>
    </source>
</evidence>
<protein>
    <submittedName>
        <fullName evidence="1">Polyketide cyclase/dehydrase/lipid transport protein</fullName>
    </submittedName>
</protein>
<dbReference type="InterPro" id="IPR023393">
    <property type="entry name" value="START-like_dom_sf"/>
</dbReference>
<dbReference type="Gene3D" id="3.30.530.20">
    <property type="match status" value="1"/>
</dbReference>